<dbReference type="HAMAP" id="MF_00009">
    <property type="entry name" value="Endoribonucl_YbeY"/>
    <property type="match status" value="1"/>
</dbReference>
<name>A0A1G9YIS5_9BACI</name>
<dbReference type="RefSeq" id="WP_074601144.1">
    <property type="nucleotide sequence ID" value="NZ_FNHF01000009.1"/>
</dbReference>
<evidence type="ECO:0000313" key="11">
    <source>
        <dbReference type="Proteomes" id="UP000182347"/>
    </source>
</evidence>
<comment type="function">
    <text evidence="9">Single strand-specific metallo-endoribonuclease involved in late-stage 70S ribosome quality control and in maturation of the 3' terminus of the 16S rRNA.</text>
</comment>
<evidence type="ECO:0000256" key="2">
    <source>
        <dbReference type="ARBA" id="ARBA00022517"/>
    </source>
</evidence>
<keyword evidence="11" id="KW-1185">Reference proteome</keyword>
<dbReference type="InterPro" id="IPR002036">
    <property type="entry name" value="YbeY"/>
</dbReference>
<dbReference type="GO" id="GO:0006364">
    <property type="term" value="P:rRNA processing"/>
    <property type="evidence" value="ECO:0007669"/>
    <property type="project" value="UniProtKB-UniRule"/>
</dbReference>
<keyword evidence="2 9" id="KW-0690">Ribosome biogenesis</keyword>
<evidence type="ECO:0000256" key="6">
    <source>
        <dbReference type="ARBA" id="ARBA00022759"/>
    </source>
</evidence>
<dbReference type="PROSITE" id="PS01306">
    <property type="entry name" value="UPF0054"/>
    <property type="match status" value="1"/>
</dbReference>
<dbReference type="SUPFAM" id="SSF55486">
    <property type="entry name" value="Metalloproteases ('zincins'), catalytic domain"/>
    <property type="match status" value="1"/>
</dbReference>
<keyword evidence="9" id="KW-0963">Cytoplasm</keyword>
<feature type="binding site" evidence="9">
    <location>
        <position position="124"/>
    </location>
    <ligand>
        <name>Zn(2+)</name>
        <dbReference type="ChEBI" id="CHEBI:29105"/>
        <note>catalytic</note>
    </ligand>
</feature>
<keyword evidence="6 9" id="KW-0255">Endonuclease</keyword>
<dbReference type="OrthoDB" id="9807740at2"/>
<sequence length="155" mass="17893">MHIDFHDQTNKVEEDTTDLIQQLLTFAAEKEEITDESEVSVNFVDNGEIQIINRNYRQQDKPTDVISFAMQEEGEGELKVIGEDIPLVLGDIVISVDKAAEQAEEYGHSIQREFGFLALHGFLHLLGYDHIQKEDERKMFQRQEEILNAFGLERK</sequence>
<comment type="similarity">
    <text evidence="1 9">Belongs to the endoribonuclease YbeY family.</text>
</comment>
<dbReference type="InterPro" id="IPR023091">
    <property type="entry name" value="MetalPrtase_cat_dom_sf_prd"/>
</dbReference>
<evidence type="ECO:0000256" key="1">
    <source>
        <dbReference type="ARBA" id="ARBA00010875"/>
    </source>
</evidence>
<dbReference type="NCBIfam" id="TIGR00043">
    <property type="entry name" value="rRNA maturation RNase YbeY"/>
    <property type="match status" value="1"/>
</dbReference>
<evidence type="ECO:0000256" key="3">
    <source>
        <dbReference type="ARBA" id="ARBA00022552"/>
    </source>
</evidence>
<evidence type="ECO:0000256" key="8">
    <source>
        <dbReference type="ARBA" id="ARBA00022833"/>
    </source>
</evidence>
<keyword evidence="3 9" id="KW-0698">rRNA processing</keyword>
<keyword evidence="8 9" id="KW-0862">Zinc</keyword>
<dbReference type="AlphaFoldDB" id="A0A1G9YIS5"/>
<keyword evidence="7 9" id="KW-0378">Hydrolase</keyword>
<dbReference type="GO" id="GO:0004222">
    <property type="term" value="F:metalloendopeptidase activity"/>
    <property type="evidence" value="ECO:0007669"/>
    <property type="project" value="InterPro"/>
</dbReference>
<reference evidence="11" key="1">
    <citation type="submission" date="2016-10" db="EMBL/GenBank/DDBJ databases">
        <authorList>
            <person name="Varghese N."/>
            <person name="Submissions S."/>
        </authorList>
    </citation>
    <scope>NUCLEOTIDE SEQUENCE [LARGE SCALE GENOMIC DNA]</scope>
    <source>
        <strain evidence="11">CGMCC 1.6199</strain>
    </source>
</reference>
<dbReference type="Proteomes" id="UP000182347">
    <property type="component" value="Unassembled WGS sequence"/>
</dbReference>
<dbReference type="PANTHER" id="PTHR46986">
    <property type="entry name" value="ENDORIBONUCLEASE YBEY, CHLOROPLASTIC"/>
    <property type="match status" value="1"/>
</dbReference>
<dbReference type="EMBL" id="FNHF01000009">
    <property type="protein sequence ID" value="SDN08987.1"/>
    <property type="molecule type" value="Genomic_DNA"/>
</dbReference>
<evidence type="ECO:0000256" key="4">
    <source>
        <dbReference type="ARBA" id="ARBA00022722"/>
    </source>
</evidence>
<comment type="cofactor">
    <cofactor evidence="9">
        <name>Zn(2+)</name>
        <dbReference type="ChEBI" id="CHEBI:29105"/>
    </cofactor>
    <text evidence="9">Binds 1 zinc ion.</text>
</comment>
<dbReference type="GO" id="GO:0005737">
    <property type="term" value="C:cytoplasm"/>
    <property type="evidence" value="ECO:0007669"/>
    <property type="project" value="UniProtKB-SubCell"/>
</dbReference>
<evidence type="ECO:0000313" key="10">
    <source>
        <dbReference type="EMBL" id="SDN08987.1"/>
    </source>
</evidence>
<organism evidence="10 11">
    <name type="scientific">Sediminibacillus halophilus</name>
    <dbReference type="NCBI Taxonomy" id="482461"/>
    <lineage>
        <taxon>Bacteria</taxon>
        <taxon>Bacillati</taxon>
        <taxon>Bacillota</taxon>
        <taxon>Bacilli</taxon>
        <taxon>Bacillales</taxon>
        <taxon>Bacillaceae</taxon>
        <taxon>Sediminibacillus</taxon>
    </lineage>
</organism>
<dbReference type="Gene3D" id="3.40.390.30">
    <property type="entry name" value="Metalloproteases ('zincins'), catalytic domain"/>
    <property type="match status" value="1"/>
</dbReference>
<comment type="subcellular location">
    <subcellularLocation>
        <location evidence="9">Cytoplasm</location>
    </subcellularLocation>
</comment>
<dbReference type="GO" id="GO:0004521">
    <property type="term" value="F:RNA endonuclease activity"/>
    <property type="evidence" value="ECO:0007669"/>
    <property type="project" value="UniProtKB-UniRule"/>
</dbReference>
<dbReference type="STRING" id="482461.SAMN05216244_4192"/>
<dbReference type="GO" id="GO:0008270">
    <property type="term" value="F:zinc ion binding"/>
    <property type="evidence" value="ECO:0007669"/>
    <property type="project" value="UniProtKB-UniRule"/>
</dbReference>
<accession>A0A1G9YIS5</accession>
<evidence type="ECO:0000256" key="9">
    <source>
        <dbReference type="HAMAP-Rule" id="MF_00009"/>
    </source>
</evidence>
<dbReference type="Pfam" id="PF02130">
    <property type="entry name" value="YbeY"/>
    <property type="match status" value="1"/>
</dbReference>
<keyword evidence="5 9" id="KW-0479">Metal-binding</keyword>
<protein>
    <recommendedName>
        <fullName evidence="9">Endoribonuclease YbeY</fullName>
        <ecNumber evidence="9">3.1.-.-</ecNumber>
    </recommendedName>
</protein>
<dbReference type="EC" id="3.1.-.-" evidence="9"/>
<evidence type="ECO:0000256" key="7">
    <source>
        <dbReference type="ARBA" id="ARBA00022801"/>
    </source>
</evidence>
<evidence type="ECO:0000256" key="5">
    <source>
        <dbReference type="ARBA" id="ARBA00022723"/>
    </source>
</evidence>
<gene>
    <name evidence="9" type="primary">ybeY</name>
    <name evidence="10" type="ORF">SAMN05216244_4192</name>
</gene>
<dbReference type="InterPro" id="IPR020549">
    <property type="entry name" value="YbeY_CS"/>
</dbReference>
<proteinExistence type="inferred from homology"/>
<dbReference type="PANTHER" id="PTHR46986:SF1">
    <property type="entry name" value="ENDORIBONUCLEASE YBEY, CHLOROPLASTIC"/>
    <property type="match status" value="1"/>
</dbReference>
<feature type="binding site" evidence="9">
    <location>
        <position position="120"/>
    </location>
    <ligand>
        <name>Zn(2+)</name>
        <dbReference type="ChEBI" id="CHEBI:29105"/>
        <note>catalytic</note>
    </ligand>
</feature>
<keyword evidence="4 9" id="KW-0540">Nuclease</keyword>
<feature type="binding site" evidence="9">
    <location>
        <position position="130"/>
    </location>
    <ligand>
        <name>Zn(2+)</name>
        <dbReference type="ChEBI" id="CHEBI:29105"/>
        <note>catalytic</note>
    </ligand>
</feature>